<evidence type="ECO:0000313" key="4">
    <source>
        <dbReference type="Proteomes" id="UP000595374"/>
    </source>
</evidence>
<evidence type="ECO:0000259" key="2">
    <source>
        <dbReference type="PROSITE" id="PS51186"/>
    </source>
</evidence>
<name>A0A7T4DI58_9MICO</name>
<dbReference type="AlphaFoldDB" id="A0A7T4DI58"/>
<gene>
    <name evidence="3" type="ORF">I6H47_15690</name>
</gene>
<dbReference type="InterPro" id="IPR000182">
    <property type="entry name" value="GNAT_dom"/>
</dbReference>
<evidence type="ECO:0000313" key="3">
    <source>
        <dbReference type="EMBL" id="QQB14182.1"/>
    </source>
</evidence>
<keyword evidence="3" id="KW-0808">Transferase</keyword>
<dbReference type="FunFam" id="3.40.630.30:FF:000047">
    <property type="entry name" value="Acetyltransferase, GNAT family"/>
    <property type="match status" value="1"/>
</dbReference>
<dbReference type="InterPro" id="IPR016181">
    <property type="entry name" value="Acyl_CoA_acyltransferase"/>
</dbReference>
<feature type="domain" description="N-acetyltransferase" evidence="2">
    <location>
        <begin position="34"/>
        <end position="191"/>
    </location>
</feature>
<accession>A0A7T4DI58</accession>
<evidence type="ECO:0000256" key="1">
    <source>
        <dbReference type="SAM" id="MobiDB-lite"/>
    </source>
</evidence>
<protein>
    <submittedName>
        <fullName evidence="3">GNAT family N-acetyltransferase</fullName>
    </submittedName>
</protein>
<dbReference type="PROSITE" id="PS51186">
    <property type="entry name" value="GNAT"/>
    <property type="match status" value="1"/>
</dbReference>
<dbReference type="EMBL" id="CP065989">
    <property type="protein sequence ID" value="QQB14182.1"/>
    <property type="molecule type" value="Genomic_DNA"/>
</dbReference>
<dbReference type="RefSeq" id="WP_198499294.1">
    <property type="nucleotide sequence ID" value="NZ_CP065989.1"/>
</dbReference>
<dbReference type="GO" id="GO:1990189">
    <property type="term" value="F:protein N-terminal-serine acetyltransferase activity"/>
    <property type="evidence" value="ECO:0007669"/>
    <property type="project" value="TreeGrafter"/>
</dbReference>
<sequence>MTDPSSDAEATAASLQNWTPVAPPRRETIVGTSVDLVPLDPARHGDALFAAAIAPGAEERFAYLPEHPPRDRAEFGAWLDTAAASADPLFFAVVDRATGRAEGRQALMRVDTANGVIEIGNILWGPAIARTRAATEAFFLTADAVFAAGYRRFEWKCNNANAPSKRAAARFGFTFEGVFRQHLIVKGRNRDTAWFSILDSEWPQLREAFVAWLAPDNFDETGTQRRRLEDVRSGRQR</sequence>
<feature type="region of interest" description="Disordered" evidence="1">
    <location>
        <begin position="1"/>
        <end position="20"/>
    </location>
</feature>
<organism evidence="3 4">
    <name type="scientific">Brevibacterium casei</name>
    <dbReference type="NCBI Taxonomy" id="33889"/>
    <lineage>
        <taxon>Bacteria</taxon>
        <taxon>Bacillati</taxon>
        <taxon>Actinomycetota</taxon>
        <taxon>Actinomycetes</taxon>
        <taxon>Micrococcales</taxon>
        <taxon>Brevibacteriaceae</taxon>
        <taxon>Brevibacterium</taxon>
    </lineage>
</organism>
<proteinExistence type="predicted"/>
<dbReference type="Proteomes" id="UP000595374">
    <property type="component" value="Chromosome"/>
</dbReference>
<dbReference type="GO" id="GO:0008999">
    <property type="term" value="F:protein-N-terminal-alanine acetyltransferase activity"/>
    <property type="evidence" value="ECO:0007669"/>
    <property type="project" value="TreeGrafter"/>
</dbReference>
<dbReference type="Pfam" id="PF13302">
    <property type="entry name" value="Acetyltransf_3"/>
    <property type="match status" value="1"/>
</dbReference>
<dbReference type="PANTHER" id="PTHR43441:SF2">
    <property type="entry name" value="FAMILY ACETYLTRANSFERASE, PUTATIVE (AFU_ORTHOLOGUE AFUA_7G00850)-RELATED"/>
    <property type="match status" value="1"/>
</dbReference>
<dbReference type="SUPFAM" id="SSF55729">
    <property type="entry name" value="Acyl-CoA N-acyltransferases (Nat)"/>
    <property type="match status" value="1"/>
</dbReference>
<dbReference type="InterPro" id="IPR051908">
    <property type="entry name" value="Ribosomal_N-acetyltransferase"/>
</dbReference>
<reference evidence="3 4" key="1">
    <citation type="submission" date="2020-12" db="EMBL/GenBank/DDBJ databases">
        <title>FDA dAtabase for Regulatory Grade micrObial Sequences (FDA-ARGOS): Supporting development and validation of Infectious Disease Dx tests.</title>
        <authorList>
            <person name="Sproer C."/>
            <person name="Gronow S."/>
            <person name="Severitt S."/>
            <person name="Schroder I."/>
            <person name="Tallon L."/>
            <person name="Sadzewicz L."/>
            <person name="Zhao X."/>
            <person name="Boylan J."/>
            <person name="Ott S."/>
            <person name="Bowen H."/>
            <person name="Vavikolanu K."/>
            <person name="Mehta A."/>
            <person name="Aluvathingal J."/>
            <person name="Nadendla S."/>
            <person name="Lowell S."/>
            <person name="Myers T."/>
            <person name="Yan Y."/>
            <person name="Sichtig H."/>
        </authorList>
    </citation>
    <scope>NUCLEOTIDE SEQUENCE [LARGE SCALE GENOMIC DNA]</scope>
    <source>
        <strain evidence="3 4">FDAARGOS_990</strain>
    </source>
</reference>
<dbReference type="PANTHER" id="PTHR43441">
    <property type="entry name" value="RIBOSOMAL-PROTEIN-SERINE ACETYLTRANSFERASE"/>
    <property type="match status" value="1"/>
</dbReference>
<dbReference type="Gene3D" id="3.40.630.30">
    <property type="match status" value="1"/>
</dbReference>